<gene>
    <name evidence="10" type="ORF">OYG11_02915</name>
</gene>
<name>A0A9Q4H6H2_ACTPL</name>
<keyword evidence="6 9" id="KW-0769">Symport</keyword>
<feature type="transmembrane region" description="Helical" evidence="9">
    <location>
        <begin position="243"/>
        <end position="266"/>
    </location>
</feature>
<dbReference type="FunFam" id="1.20.1740.10:FF:000004">
    <property type="entry name" value="Sodium:alanine symporter family protein"/>
    <property type="match status" value="1"/>
</dbReference>
<dbReference type="Proteomes" id="UP001077788">
    <property type="component" value="Unassembled WGS sequence"/>
</dbReference>
<evidence type="ECO:0000256" key="3">
    <source>
        <dbReference type="ARBA" id="ARBA00022448"/>
    </source>
</evidence>
<evidence type="ECO:0000256" key="5">
    <source>
        <dbReference type="ARBA" id="ARBA00022692"/>
    </source>
</evidence>
<feature type="transmembrane region" description="Helical" evidence="9">
    <location>
        <begin position="413"/>
        <end position="441"/>
    </location>
</feature>
<protein>
    <submittedName>
        <fullName evidence="10">Alanine/glycine:cation symporter family protein</fullName>
    </submittedName>
</protein>
<comment type="caution">
    <text evidence="10">The sequence shown here is derived from an EMBL/GenBank/DDBJ whole genome shotgun (WGS) entry which is preliminary data.</text>
</comment>
<evidence type="ECO:0000313" key="11">
    <source>
        <dbReference type="Proteomes" id="UP001077788"/>
    </source>
</evidence>
<feature type="transmembrane region" description="Helical" evidence="9">
    <location>
        <begin position="190"/>
        <end position="210"/>
    </location>
</feature>
<evidence type="ECO:0000256" key="7">
    <source>
        <dbReference type="ARBA" id="ARBA00022989"/>
    </source>
</evidence>
<evidence type="ECO:0000256" key="8">
    <source>
        <dbReference type="ARBA" id="ARBA00023136"/>
    </source>
</evidence>
<dbReference type="EMBL" id="JAPQFC010000001">
    <property type="protein sequence ID" value="MCY6523203.1"/>
    <property type="molecule type" value="Genomic_DNA"/>
</dbReference>
<feature type="transmembrane region" description="Helical" evidence="9">
    <location>
        <begin position="71"/>
        <end position="97"/>
    </location>
</feature>
<keyword evidence="3 9" id="KW-0813">Transport</keyword>
<proteinExistence type="inferred from homology"/>
<dbReference type="PROSITE" id="PS00873">
    <property type="entry name" value="NA_ALANINE_SYMP"/>
    <property type="match status" value="1"/>
</dbReference>
<evidence type="ECO:0000256" key="4">
    <source>
        <dbReference type="ARBA" id="ARBA00022475"/>
    </source>
</evidence>
<keyword evidence="9" id="KW-0997">Cell inner membrane</keyword>
<evidence type="ECO:0000313" key="10">
    <source>
        <dbReference type="EMBL" id="MCY6523203.1"/>
    </source>
</evidence>
<feature type="transmembrane region" description="Helical" evidence="9">
    <location>
        <begin position="152"/>
        <end position="170"/>
    </location>
</feature>
<evidence type="ECO:0000256" key="1">
    <source>
        <dbReference type="ARBA" id="ARBA00004651"/>
    </source>
</evidence>
<dbReference type="PRINTS" id="PR00175">
    <property type="entry name" value="NAALASMPORT"/>
</dbReference>
<evidence type="ECO:0000256" key="6">
    <source>
        <dbReference type="ARBA" id="ARBA00022847"/>
    </source>
</evidence>
<dbReference type="GeneID" id="48598716"/>
<keyword evidence="7 9" id="KW-1133">Transmembrane helix</keyword>
<dbReference type="GO" id="GO:0005886">
    <property type="term" value="C:plasma membrane"/>
    <property type="evidence" value="ECO:0007669"/>
    <property type="project" value="UniProtKB-SubCell"/>
</dbReference>
<reference evidence="10" key="1">
    <citation type="journal article" date="2021" name="Vet Sci">
        <title>O-Serogroups and Pathovirotypes of Escherichia coli Isolated from Post-Weaning Piglets Showing Diarrhoea and/or Oedema in South Korea.</title>
        <authorList>
            <person name="Byun J.W."/>
            <person name="Moon B.Y."/>
            <person name="Do K.H."/>
            <person name="Lee K."/>
            <person name="Lee H.Y."/>
            <person name="Kim W.I."/>
            <person name="So B."/>
            <person name="Lee W.K."/>
        </authorList>
    </citation>
    <scope>NUCLEOTIDE SEQUENCE</scope>
    <source>
        <strain evidence="10">84/14</strain>
    </source>
</reference>
<feature type="transmembrane region" description="Helical" evidence="9">
    <location>
        <begin position="390"/>
        <end position="407"/>
    </location>
</feature>
<dbReference type="NCBIfam" id="TIGR00835">
    <property type="entry name" value="agcS"/>
    <property type="match status" value="1"/>
</dbReference>
<reference evidence="10" key="2">
    <citation type="submission" date="2022-12" db="EMBL/GenBank/DDBJ databases">
        <authorList>
            <person name="Kardos G."/>
            <person name="Sarkozi R."/>
            <person name="Laczko L."/>
            <person name="Marton S."/>
            <person name="Makrai L."/>
            <person name="Banyai K."/>
            <person name="Fodor L."/>
        </authorList>
    </citation>
    <scope>NUCLEOTIDE SEQUENCE</scope>
    <source>
        <strain evidence="10">84/14</strain>
    </source>
</reference>
<evidence type="ECO:0000256" key="9">
    <source>
        <dbReference type="RuleBase" id="RU363064"/>
    </source>
</evidence>
<feature type="transmembrane region" description="Helical" evidence="9">
    <location>
        <begin position="26"/>
        <end position="50"/>
    </location>
</feature>
<feature type="transmembrane region" description="Helical" evidence="9">
    <location>
        <begin position="354"/>
        <end position="378"/>
    </location>
</feature>
<comment type="subcellular location">
    <subcellularLocation>
        <location evidence="9">Cell inner membrane</location>
        <topology evidence="9">Multi-pass membrane protein</topology>
    </subcellularLocation>
    <subcellularLocation>
        <location evidence="1">Cell membrane</location>
        <topology evidence="1">Multi-pass membrane protein</topology>
    </subcellularLocation>
</comment>
<organism evidence="10 11">
    <name type="scientific">Actinobacillus pleuropneumoniae</name>
    <name type="common">Haemophilus pleuropneumoniae</name>
    <dbReference type="NCBI Taxonomy" id="715"/>
    <lineage>
        <taxon>Bacteria</taxon>
        <taxon>Pseudomonadati</taxon>
        <taxon>Pseudomonadota</taxon>
        <taxon>Gammaproteobacteria</taxon>
        <taxon>Pasteurellales</taxon>
        <taxon>Pasteurellaceae</taxon>
        <taxon>Actinobacillus</taxon>
    </lineage>
</organism>
<keyword evidence="5 9" id="KW-0812">Transmembrane</keyword>
<dbReference type="Gene3D" id="1.20.1740.10">
    <property type="entry name" value="Amino acid/polyamine transporter I"/>
    <property type="match status" value="1"/>
</dbReference>
<keyword evidence="4" id="KW-1003">Cell membrane</keyword>
<sequence>MDFIVSGFENVLTWIVNTIDGPLWDITILILLGTGLFFTITTGFVQLRLLPRSLREMWGGRSAEGKSLTPFQAFTTGLASRVGVGNIGGVATAIALGGPGAVFWMWITALMGMSSAFAESSLAQLYKTRDPNGMFRGGPAYYITRGLKFKPMAIAFAIALIFTFGFAFNAVQSNSIVAATSKAWEWDGQYIGLILVIVTGIIISGGVKLIGQVSAKIVPMMALFYLIIAVIILGMNIERVPAVFGLIIDSAFDFSAAAGGMFGALVSKTMLMGIKRGLFSNEAGMGSAPNSAATSDAKHPASQGLIQMLGVFVDTMVVCTCTAVIILMSDNYGGDSLKGVELTQTALQYHLGEFGVHFLAFILLLFCYTSIIGNYAYAETNIRYIKNKPWFVWAFRAVVLFFVYFGAVRDGGIVWAFADTVMASMAVINLIAILILAPIVWRLLKDYVRQAKAGQEPVFKIEEHQDLIHRGVDPLIWKSKED</sequence>
<feature type="transmembrane region" description="Helical" evidence="9">
    <location>
        <begin position="217"/>
        <end position="237"/>
    </location>
</feature>
<dbReference type="PANTHER" id="PTHR30330:SF1">
    <property type="entry name" value="AMINO-ACID CARRIER PROTEIN ALST"/>
    <property type="match status" value="1"/>
</dbReference>
<comment type="similarity">
    <text evidence="2 9">Belongs to the alanine or glycine:cation symporter (AGCS) (TC 2.A.25) family.</text>
</comment>
<feature type="transmembrane region" description="Helical" evidence="9">
    <location>
        <begin position="103"/>
        <end position="126"/>
    </location>
</feature>
<feature type="transmembrane region" description="Helical" evidence="9">
    <location>
        <begin position="308"/>
        <end position="328"/>
    </location>
</feature>
<dbReference type="RefSeq" id="WP_005596696.1">
    <property type="nucleotide sequence ID" value="NZ_CBDBSU010000003.1"/>
</dbReference>
<dbReference type="PANTHER" id="PTHR30330">
    <property type="entry name" value="AGSS FAMILY TRANSPORTER, SODIUM-ALANINE"/>
    <property type="match status" value="1"/>
</dbReference>
<evidence type="ECO:0000256" key="2">
    <source>
        <dbReference type="ARBA" id="ARBA00009261"/>
    </source>
</evidence>
<dbReference type="GO" id="GO:0005283">
    <property type="term" value="F:amino acid:sodium symporter activity"/>
    <property type="evidence" value="ECO:0007669"/>
    <property type="project" value="InterPro"/>
</dbReference>
<accession>A0A9Q4H6H2</accession>
<dbReference type="AlphaFoldDB" id="A0A9Q4H6H2"/>
<dbReference type="InterPro" id="IPR001463">
    <property type="entry name" value="Na/Ala_symport"/>
</dbReference>
<keyword evidence="8 9" id="KW-0472">Membrane</keyword>
<dbReference type="Pfam" id="PF01235">
    <property type="entry name" value="Na_Ala_symp"/>
    <property type="match status" value="1"/>
</dbReference>